<reference evidence="1 2" key="1">
    <citation type="journal article" date="2015" name="Nature">
        <title>rRNA introns, odd ribosomes, and small enigmatic genomes across a large radiation of phyla.</title>
        <authorList>
            <person name="Brown C.T."/>
            <person name="Hug L.A."/>
            <person name="Thomas B.C."/>
            <person name="Sharon I."/>
            <person name="Castelle C.J."/>
            <person name="Singh A."/>
            <person name="Wilkins M.J."/>
            <person name="Williams K.H."/>
            <person name="Banfield J.F."/>
        </authorList>
    </citation>
    <scope>NUCLEOTIDE SEQUENCE [LARGE SCALE GENOMIC DNA]</scope>
</reference>
<evidence type="ECO:0000313" key="1">
    <source>
        <dbReference type="EMBL" id="KKP59384.1"/>
    </source>
</evidence>
<evidence type="ECO:0000313" key="2">
    <source>
        <dbReference type="Proteomes" id="UP000034176"/>
    </source>
</evidence>
<gene>
    <name evidence="1" type="ORF">UR52_C0007G0009</name>
</gene>
<name>A0A0G0AR89_9BACT</name>
<organism evidence="1 2">
    <name type="scientific">Candidatus Gottesmanbacteria bacterium GW2011_GWA1_34_13</name>
    <dbReference type="NCBI Taxonomy" id="1618434"/>
    <lineage>
        <taxon>Bacteria</taxon>
        <taxon>Candidatus Gottesmaniibacteriota</taxon>
    </lineage>
</organism>
<protein>
    <submittedName>
        <fullName evidence="1">Uncharacterized protein</fullName>
    </submittedName>
</protein>
<sequence>MAAKLGEGLRNAVHNAVNTVVAVREKILPGGAADPPADSITPSSVILKKIHAAGNEAIKSLEQHAIKSRERIAGWKLDYDPQTGKVSDITNKDKLPNPQ</sequence>
<dbReference type="Proteomes" id="UP000034176">
    <property type="component" value="Unassembled WGS sequence"/>
</dbReference>
<accession>A0A0G0AR89</accession>
<proteinExistence type="predicted"/>
<dbReference type="EMBL" id="LBPN01000007">
    <property type="protein sequence ID" value="KKP59384.1"/>
    <property type="molecule type" value="Genomic_DNA"/>
</dbReference>
<comment type="caution">
    <text evidence="1">The sequence shown here is derived from an EMBL/GenBank/DDBJ whole genome shotgun (WGS) entry which is preliminary data.</text>
</comment>
<dbReference type="AlphaFoldDB" id="A0A0G0AR89"/>